<dbReference type="EMBL" id="CP002770">
    <property type="protein sequence ID" value="AEG14634.1"/>
    <property type="molecule type" value="Genomic_DNA"/>
</dbReference>
<dbReference type="KEGG" id="dku:Desku_1044"/>
<reference evidence="2" key="1">
    <citation type="submission" date="2011-05" db="EMBL/GenBank/DDBJ databases">
        <title>Complete sequence of Desulfotomaculum kuznetsovii DSM 6115.</title>
        <authorList>
            <person name="Lucas S."/>
            <person name="Han J."/>
            <person name="Lapidus A."/>
            <person name="Cheng J.-F."/>
            <person name="Goodwin L."/>
            <person name="Pitluck S."/>
            <person name="Peters L."/>
            <person name="Mikhailova N."/>
            <person name="Lu M."/>
            <person name="Saunders E."/>
            <person name="Han C."/>
            <person name="Tapia R."/>
            <person name="Land M."/>
            <person name="Hauser L."/>
            <person name="Kyrpides N."/>
            <person name="Ivanova N."/>
            <person name="Pagani I."/>
            <person name="Nazina T."/>
            <person name="Ivanova A."/>
            <person name="Parshina S."/>
            <person name="Kuever J."/>
            <person name="Muyzer G."/>
            <person name="Plugge C."/>
            <person name="Stams A."/>
            <person name="Woyke T."/>
        </authorList>
    </citation>
    <scope>NUCLEOTIDE SEQUENCE [LARGE SCALE GENOMIC DNA]</scope>
    <source>
        <strain evidence="2">DSM 6115 / VKM B-1805 / 17</strain>
    </source>
</reference>
<dbReference type="RefSeq" id="WP_013822149.1">
    <property type="nucleotide sequence ID" value="NC_015573.1"/>
</dbReference>
<keyword evidence="2" id="KW-1185">Reference proteome</keyword>
<sequence>MAISIKVADEVWIGCALLHYENPHCEDFATEEIVGRVARENIFGTLRPGVRVHVNQHCVANRPANPGNYRMLYETRLGYRRLWRLGDDFHPSREYGKICPEASDIPVKYHFLLEWYRKWATDTGSSSISRGVCLRENIMTLSRHRAAPVEDESGVTEACASELSTVSEAREFEVHARRRMSEFFGVELNPGTYSNIPKKFDMVSPDRSIIGDAKYYTLVRGTQIPPAKFSIISEHVWLLEKTDSKIKFLVFGNDRRVPEEWLARYGHLVTNVQFFFLDPQNGVLKLK</sequence>
<protein>
    <submittedName>
        <fullName evidence="1">Uncharacterized protein</fullName>
    </submittedName>
</protein>
<evidence type="ECO:0000313" key="1">
    <source>
        <dbReference type="EMBL" id="AEG14634.1"/>
    </source>
</evidence>
<organism evidence="1 2">
    <name type="scientific">Desulfofundulus kuznetsovii (strain DSM 6115 / VKM B-1805 / 17)</name>
    <name type="common">Desulfotomaculum kuznetsovii</name>
    <dbReference type="NCBI Taxonomy" id="760568"/>
    <lineage>
        <taxon>Bacteria</taxon>
        <taxon>Bacillati</taxon>
        <taxon>Bacillota</taxon>
        <taxon>Clostridia</taxon>
        <taxon>Eubacteriales</taxon>
        <taxon>Peptococcaceae</taxon>
        <taxon>Desulfofundulus</taxon>
    </lineage>
</organism>
<accession>A0AAU8PUR0</accession>
<gene>
    <name evidence="1" type="ordered locus">Desku_1044</name>
</gene>
<dbReference type="AlphaFoldDB" id="A0AAU8PUR0"/>
<proteinExistence type="predicted"/>
<dbReference type="Proteomes" id="UP000009229">
    <property type="component" value="Chromosome"/>
</dbReference>
<evidence type="ECO:0000313" key="2">
    <source>
        <dbReference type="Proteomes" id="UP000009229"/>
    </source>
</evidence>
<name>A0AAU8PUR0_DESK7</name>